<keyword evidence="7" id="KW-0282">Flagellum</keyword>
<keyword evidence="7" id="KW-0966">Cell projection</keyword>
<evidence type="ECO:0000313" key="8">
    <source>
        <dbReference type="Proteomes" id="UP000184268"/>
    </source>
</evidence>
<proteinExistence type="inferred from homology"/>
<comment type="subcellular location">
    <subcellularLocation>
        <location evidence="1 6">Bacterial flagellum basal body</location>
    </subcellularLocation>
</comment>
<sequence>MAINLDAALGVHANTLDFRVERARVLSGNLANAETPGYKARDLDFSQLMQQLDPAMGVNRDYQLAYRVPHQPSADGNTVELGQEQARFSQNAMDFQTSLTFLNMKIQGLQKAIEGR</sequence>
<keyword evidence="4 6" id="KW-0975">Bacterial flagellum</keyword>
<dbReference type="AlphaFoldDB" id="A0A1M5R0J5"/>
<dbReference type="NCBIfam" id="NF009328">
    <property type="entry name" value="PRK12685.1"/>
    <property type="match status" value="1"/>
</dbReference>
<dbReference type="PANTHER" id="PTHR30435">
    <property type="entry name" value="FLAGELLAR PROTEIN"/>
    <property type="match status" value="1"/>
</dbReference>
<dbReference type="OrthoDB" id="9788334at2"/>
<evidence type="ECO:0000256" key="5">
    <source>
        <dbReference type="ARBA" id="ARBA00024934"/>
    </source>
</evidence>
<keyword evidence="8" id="KW-1185">Reference proteome</keyword>
<evidence type="ECO:0000256" key="1">
    <source>
        <dbReference type="ARBA" id="ARBA00004117"/>
    </source>
</evidence>
<dbReference type="PANTHER" id="PTHR30435:SF12">
    <property type="entry name" value="FLAGELLAR BASAL BODY ROD PROTEIN FLGB"/>
    <property type="match status" value="1"/>
</dbReference>
<dbReference type="EMBL" id="FQXG01000002">
    <property type="protein sequence ID" value="SHH19671.1"/>
    <property type="molecule type" value="Genomic_DNA"/>
</dbReference>
<gene>
    <name evidence="7" type="ORF">SAMN02745129_1433</name>
</gene>
<organism evidence="7 8">
    <name type="scientific">Ferrimonas marina</name>
    <dbReference type="NCBI Taxonomy" id="299255"/>
    <lineage>
        <taxon>Bacteria</taxon>
        <taxon>Pseudomonadati</taxon>
        <taxon>Pseudomonadota</taxon>
        <taxon>Gammaproteobacteria</taxon>
        <taxon>Alteromonadales</taxon>
        <taxon>Ferrimonadaceae</taxon>
        <taxon>Ferrimonas</taxon>
    </lineage>
</organism>
<dbReference type="STRING" id="299255.SAMN02745129_1433"/>
<dbReference type="GO" id="GO:0030694">
    <property type="term" value="C:bacterial-type flagellum basal body, rod"/>
    <property type="evidence" value="ECO:0007669"/>
    <property type="project" value="InterPro"/>
</dbReference>
<reference evidence="8" key="1">
    <citation type="submission" date="2016-11" db="EMBL/GenBank/DDBJ databases">
        <authorList>
            <person name="Varghese N."/>
            <person name="Submissions S."/>
        </authorList>
    </citation>
    <scope>NUCLEOTIDE SEQUENCE [LARGE SCALE GENOMIC DNA]</scope>
    <source>
        <strain evidence="8">DSM 16917</strain>
    </source>
</reference>
<evidence type="ECO:0000313" key="7">
    <source>
        <dbReference type="EMBL" id="SHH19671.1"/>
    </source>
</evidence>
<evidence type="ECO:0000256" key="6">
    <source>
        <dbReference type="PIRNR" id="PIRNR002889"/>
    </source>
</evidence>
<dbReference type="InterPro" id="IPR006300">
    <property type="entry name" value="FlgB"/>
</dbReference>
<name>A0A1M5R0J5_9GAMM</name>
<evidence type="ECO:0000256" key="2">
    <source>
        <dbReference type="ARBA" id="ARBA00009677"/>
    </source>
</evidence>
<protein>
    <recommendedName>
        <fullName evidence="3 6">Flagellar basal body rod protein FlgB</fullName>
    </recommendedName>
</protein>
<dbReference type="PIRSF" id="PIRSF002889">
    <property type="entry name" value="Rod_FlgB"/>
    <property type="match status" value="1"/>
</dbReference>
<evidence type="ECO:0000256" key="3">
    <source>
        <dbReference type="ARBA" id="ARBA00014376"/>
    </source>
</evidence>
<comment type="similarity">
    <text evidence="2 6">Belongs to the flagella basal body rod proteins family.</text>
</comment>
<evidence type="ECO:0000256" key="4">
    <source>
        <dbReference type="ARBA" id="ARBA00023143"/>
    </source>
</evidence>
<dbReference type="GO" id="GO:0071978">
    <property type="term" value="P:bacterial-type flagellum-dependent swarming motility"/>
    <property type="evidence" value="ECO:0007669"/>
    <property type="project" value="TreeGrafter"/>
</dbReference>
<comment type="function">
    <text evidence="5 6">Structural component of flagellum, the bacterial motility apparatus. Part of the rod structure of flagellar basal body.</text>
</comment>
<dbReference type="RefSeq" id="WP_067657872.1">
    <property type="nucleotide sequence ID" value="NZ_FQXG01000002.1"/>
</dbReference>
<dbReference type="Proteomes" id="UP000184268">
    <property type="component" value="Unassembled WGS sequence"/>
</dbReference>
<accession>A0A1M5R0J5</accession>
<comment type="subunit">
    <text evidence="6">The basal body constitutes a major portion of the flagellar organelle and consists of a number of rings mounted on a central rod.</text>
</comment>
<keyword evidence="7" id="KW-0969">Cilium</keyword>